<feature type="region of interest" description="Disordered" evidence="1">
    <location>
        <begin position="254"/>
        <end position="283"/>
    </location>
</feature>
<evidence type="ECO:0008006" key="7">
    <source>
        <dbReference type="Google" id="ProtNLM"/>
    </source>
</evidence>
<dbReference type="Gene3D" id="3.30.70.1070">
    <property type="entry name" value="Sporulation related repeat"/>
    <property type="match status" value="1"/>
</dbReference>
<keyword evidence="2" id="KW-0812">Transmembrane</keyword>
<evidence type="ECO:0000313" key="3">
    <source>
        <dbReference type="EMBL" id="MQW92855.1"/>
    </source>
</evidence>
<evidence type="ECO:0000313" key="4">
    <source>
        <dbReference type="EMBL" id="QGA12005.1"/>
    </source>
</evidence>
<dbReference type="Proteomes" id="UP000327478">
    <property type="component" value="Chromosome"/>
</dbReference>
<gene>
    <name evidence="4" type="ORF">GFH30_11775</name>
    <name evidence="3" type="ORF">GHJ48_10740</name>
</gene>
<dbReference type="InterPro" id="IPR036680">
    <property type="entry name" value="SPOR-like_sf"/>
</dbReference>
<dbReference type="EMBL" id="WITK01000018">
    <property type="protein sequence ID" value="MQW92855.1"/>
    <property type="molecule type" value="Genomic_DNA"/>
</dbReference>
<keyword evidence="5" id="KW-1185">Reference proteome</keyword>
<dbReference type="RefSeq" id="WP_153372819.1">
    <property type="nucleotide sequence ID" value="NZ_CP045650.1"/>
</dbReference>
<dbReference type="EMBL" id="CP045650">
    <property type="protein sequence ID" value="QGA12005.1"/>
    <property type="molecule type" value="Genomic_DNA"/>
</dbReference>
<keyword evidence="2" id="KW-0472">Membrane</keyword>
<dbReference type="AlphaFoldDB" id="A0A5Q0P4C6"/>
<name>A0A5Q0P4C6_9GAMM</name>
<dbReference type="Proteomes" id="UP000480556">
    <property type="component" value="Unassembled WGS sequence"/>
</dbReference>
<accession>A0A5Q0P4C6</accession>
<feature type="transmembrane region" description="Helical" evidence="2">
    <location>
        <begin position="14"/>
        <end position="33"/>
    </location>
</feature>
<dbReference type="GO" id="GO:0042834">
    <property type="term" value="F:peptidoglycan binding"/>
    <property type="evidence" value="ECO:0007669"/>
    <property type="project" value="InterPro"/>
</dbReference>
<keyword evidence="2" id="KW-1133">Transmembrane helix</keyword>
<proteinExistence type="predicted"/>
<evidence type="ECO:0000313" key="5">
    <source>
        <dbReference type="Proteomes" id="UP000327478"/>
    </source>
</evidence>
<evidence type="ECO:0000313" key="6">
    <source>
        <dbReference type="Proteomes" id="UP000480556"/>
    </source>
</evidence>
<organism evidence="3 6">
    <name type="scientific">Acinetobacter wanghuae</name>
    <dbReference type="NCBI Taxonomy" id="2662362"/>
    <lineage>
        <taxon>Bacteria</taxon>
        <taxon>Pseudomonadati</taxon>
        <taxon>Pseudomonadota</taxon>
        <taxon>Gammaproteobacteria</taxon>
        <taxon>Moraxellales</taxon>
        <taxon>Moraxellaceae</taxon>
        <taxon>Acinetobacter</taxon>
    </lineage>
</organism>
<evidence type="ECO:0000256" key="1">
    <source>
        <dbReference type="SAM" id="MobiDB-lite"/>
    </source>
</evidence>
<reference evidence="5 6" key="1">
    <citation type="submission" date="2019-10" db="EMBL/GenBank/DDBJ databases">
        <authorList>
            <person name="Dong K."/>
        </authorList>
    </citation>
    <scope>NUCLEOTIDE SEQUENCE [LARGE SCALE GENOMIC DNA]</scope>
    <source>
        <strain evidence="4">Dk386</strain>
        <strain evidence="5">dk386</strain>
        <strain evidence="6">dk771</strain>
        <strain evidence="3">Dk771</strain>
    </source>
</reference>
<protein>
    <recommendedName>
        <fullName evidence="7">SPOR domain-containing protein</fullName>
    </recommendedName>
</protein>
<sequence length="283" mass="31956">MTALRTPWQKIQHYFWLVCGVGCLFVALVFWAITDKDELVEVSKNAETEVELQIQPEKVASMNHLGALNDEVHPLNLNKRTVVNVNHEAEFRGTKYVNDHQRSFAIEVFRVKDEAILKGFLKKQLDRKDFVYLRVAGENVPEQYVLLYGLYSSEVEAKQNLSTLNMGLPASIKPSVVSLKSFEKLVDNLGSDELTTNQKKYEVVLKNVPLPQVDEALAAKRAQQAAQANIVRTPSTKTTITRRDEGGNVVDVQQSETTVETPVAKPQPHHNRVQPTEIHDPFN</sequence>
<evidence type="ECO:0000256" key="2">
    <source>
        <dbReference type="SAM" id="Phobius"/>
    </source>
</evidence>